<evidence type="ECO:0000313" key="4">
    <source>
        <dbReference type="Proteomes" id="UP001303701"/>
    </source>
</evidence>
<dbReference type="PROSITE" id="PS50943">
    <property type="entry name" value="HTH_CROC1"/>
    <property type="match status" value="1"/>
</dbReference>
<dbReference type="InterPro" id="IPR001387">
    <property type="entry name" value="Cro/C1-type_HTH"/>
</dbReference>
<dbReference type="Proteomes" id="UP001303701">
    <property type="component" value="Chromosome"/>
</dbReference>
<reference evidence="3 4" key="1">
    <citation type="submission" date="2023-09" db="EMBL/GenBank/DDBJ databases">
        <title>Different Types of Thermotolerant Ring-Cleaving Dioxygenases derived from Aeribacillus composti HB-1 applied for multiple aromatic hydrocarbons removal.</title>
        <authorList>
            <person name="Cao L."/>
            <person name="Li M."/>
            <person name="Ma T."/>
        </authorList>
    </citation>
    <scope>NUCLEOTIDE SEQUENCE [LARGE SCALE GENOMIC DNA]</scope>
    <source>
        <strain evidence="3 4">HB-1</strain>
    </source>
</reference>
<gene>
    <name evidence="3" type="ORF">RI196_09915</name>
</gene>
<dbReference type="GeneID" id="301126289"/>
<feature type="domain" description="HTH cro/C1-type" evidence="2">
    <location>
        <begin position="11"/>
        <end position="65"/>
    </location>
</feature>
<name>A0ABY9W7B4_9BACI</name>
<evidence type="ECO:0000259" key="2">
    <source>
        <dbReference type="PROSITE" id="PS50943"/>
    </source>
</evidence>
<dbReference type="InterPro" id="IPR010982">
    <property type="entry name" value="Lambda_DNA-bd_dom_sf"/>
</dbReference>
<dbReference type="SMART" id="SM00530">
    <property type="entry name" value="HTH_XRE"/>
    <property type="match status" value="1"/>
</dbReference>
<dbReference type="CDD" id="cd00093">
    <property type="entry name" value="HTH_XRE"/>
    <property type="match status" value="1"/>
</dbReference>
<dbReference type="Pfam" id="PF01381">
    <property type="entry name" value="HTH_3"/>
    <property type="match status" value="1"/>
</dbReference>
<keyword evidence="1" id="KW-0238">DNA-binding</keyword>
<sequence>MLTHADVGLRLKEARNMSNLTQTEAAEKLGISRQKLVNIEKGIGPIDTILLKKMSDLYGYSMEYFLSSEIDDAIEIKLAFRTDELDENDQQIINWARKILFNIRNLDEIIEEVN</sequence>
<dbReference type="PANTHER" id="PTHR46558:SF4">
    <property type="entry name" value="DNA-BIDING PHAGE PROTEIN"/>
    <property type="match status" value="1"/>
</dbReference>
<organism evidence="3 4">
    <name type="scientific">Aeribacillus composti</name>
    <dbReference type="NCBI Taxonomy" id="1868734"/>
    <lineage>
        <taxon>Bacteria</taxon>
        <taxon>Bacillati</taxon>
        <taxon>Bacillota</taxon>
        <taxon>Bacilli</taxon>
        <taxon>Bacillales</taxon>
        <taxon>Bacillaceae</taxon>
        <taxon>Aeribacillus</taxon>
    </lineage>
</organism>
<keyword evidence="4" id="KW-1185">Reference proteome</keyword>
<proteinExistence type="predicted"/>
<protein>
    <submittedName>
        <fullName evidence="3">Helix-turn-helix transcriptional regulator</fullName>
    </submittedName>
</protein>
<evidence type="ECO:0000313" key="3">
    <source>
        <dbReference type="EMBL" id="WNF31628.1"/>
    </source>
</evidence>
<dbReference type="PANTHER" id="PTHR46558">
    <property type="entry name" value="TRACRIPTIONAL REGULATORY PROTEIN-RELATED-RELATED"/>
    <property type="match status" value="1"/>
</dbReference>
<dbReference type="RefSeq" id="WP_311066159.1">
    <property type="nucleotide sequence ID" value="NZ_CP134501.1"/>
</dbReference>
<dbReference type="SUPFAM" id="SSF47413">
    <property type="entry name" value="lambda repressor-like DNA-binding domains"/>
    <property type="match status" value="1"/>
</dbReference>
<evidence type="ECO:0000256" key="1">
    <source>
        <dbReference type="ARBA" id="ARBA00023125"/>
    </source>
</evidence>
<dbReference type="Gene3D" id="1.10.260.40">
    <property type="entry name" value="lambda repressor-like DNA-binding domains"/>
    <property type="match status" value="1"/>
</dbReference>
<dbReference type="EMBL" id="CP134501">
    <property type="protein sequence ID" value="WNF31628.1"/>
    <property type="molecule type" value="Genomic_DNA"/>
</dbReference>
<accession>A0ABY9W7B4</accession>